<keyword evidence="3" id="KW-1185">Reference proteome</keyword>
<keyword evidence="1" id="KW-1133">Transmembrane helix</keyword>
<dbReference type="VEuPathDB" id="VectorBase:AEPI001694"/>
<keyword evidence="1" id="KW-0812">Transmembrane</keyword>
<evidence type="ECO:0000256" key="1">
    <source>
        <dbReference type="SAM" id="Phobius"/>
    </source>
</evidence>
<sequence length="373" mass="42942">MIRFVVQLVLKNIKPLILIVSFLTFIWLIVDTANRPEFVRHASKHSFRFGGNSAKDQDDQWYQRSVEQFLELLEIDPNATAEENGSNFVLVCPQENTLLFTAFAGGSLDEHLWHYFSLVAMQSSVQSTASDYRVQLMLTRSALTELSSIFLRIPFDVIDLSTVRCYDLAAASILNSDTSIQIGESSRQFFILNNQAKRFEEILKASWQQQKQSFKFREGAERAAFDVLYELRQRAKLYGDEEDVHNLQYVGVHIREDGELPYEYYYRAMAFHRKMHDTGILLFVTICENPKSTICSTLNAQNERIEVIEQHDEIDVDFALLTRCNHTILSSERDVFPALLRGTGNVVVFGEQNEGSSDAIELASFRENWYIIE</sequence>
<evidence type="ECO:0000313" key="2">
    <source>
        <dbReference type="EnsemblMetazoa" id="AEPI001694-PA"/>
    </source>
</evidence>
<keyword evidence="1" id="KW-0472">Membrane</keyword>
<name>A0A182P458_9DIPT</name>
<protein>
    <recommendedName>
        <fullName evidence="4">L-Fucosyltransferase</fullName>
    </recommendedName>
</protein>
<evidence type="ECO:0000313" key="3">
    <source>
        <dbReference type="Proteomes" id="UP000075885"/>
    </source>
</evidence>
<dbReference type="EnsemblMetazoa" id="AEPI001694-RA">
    <property type="protein sequence ID" value="AEPI001694-PA"/>
    <property type="gene ID" value="AEPI001694"/>
</dbReference>
<reference evidence="2" key="2">
    <citation type="submission" date="2020-05" db="UniProtKB">
        <authorList>
            <consortium name="EnsemblMetazoa"/>
        </authorList>
    </citation>
    <scope>IDENTIFICATION</scope>
    <source>
        <strain evidence="2">Epiroticus2</strain>
    </source>
</reference>
<accession>A0A182P458</accession>
<proteinExistence type="predicted"/>
<dbReference type="STRING" id="199890.A0A182P458"/>
<evidence type="ECO:0008006" key="4">
    <source>
        <dbReference type="Google" id="ProtNLM"/>
    </source>
</evidence>
<feature type="transmembrane region" description="Helical" evidence="1">
    <location>
        <begin position="12"/>
        <end position="30"/>
    </location>
</feature>
<reference evidence="3" key="1">
    <citation type="submission" date="2013-03" db="EMBL/GenBank/DDBJ databases">
        <title>The Genome Sequence of Anopheles epiroticus epiroticus2.</title>
        <authorList>
            <consortium name="The Broad Institute Genomics Platform"/>
            <person name="Neafsey D.E."/>
            <person name="Howell P."/>
            <person name="Walker B."/>
            <person name="Young S.K."/>
            <person name="Zeng Q."/>
            <person name="Gargeya S."/>
            <person name="Fitzgerald M."/>
            <person name="Haas B."/>
            <person name="Abouelleil A."/>
            <person name="Allen A.W."/>
            <person name="Alvarado L."/>
            <person name="Arachchi H.M."/>
            <person name="Berlin A.M."/>
            <person name="Chapman S.B."/>
            <person name="Gainer-Dewar J."/>
            <person name="Goldberg J."/>
            <person name="Griggs A."/>
            <person name="Gujja S."/>
            <person name="Hansen M."/>
            <person name="Howarth C."/>
            <person name="Imamovic A."/>
            <person name="Ireland A."/>
            <person name="Larimer J."/>
            <person name="McCowan C."/>
            <person name="Murphy C."/>
            <person name="Pearson M."/>
            <person name="Poon T.W."/>
            <person name="Priest M."/>
            <person name="Roberts A."/>
            <person name="Saif S."/>
            <person name="Shea T."/>
            <person name="Sisk P."/>
            <person name="Sykes S."/>
            <person name="Wortman J."/>
            <person name="Nusbaum C."/>
            <person name="Birren B."/>
        </authorList>
    </citation>
    <scope>NUCLEOTIDE SEQUENCE [LARGE SCALE GENOMIC DNA]</scope>
    <source>
        <strain evidence="3">Epiroticus2</strain>
    </source>
</reference>
<dbReference type="Proteomes" id="UP000075885">
    <property type="component" value="Unassembled WGS sequence"/>
</dbReference>
<organism evidence="2 3">
    <name type="scientific">Anopheles epiroticus</name>
    <dbReference type="NCBI Taxonomy" id="199890"/>
    <lineage>
        <taxon>Eukaryota</taxon>
        <taxon>Metazoa</taxon>
        <taxon>Ecdysozoa</taxon>
        <taxon>Arthropoda</taxon>
        <taxon>Hexapoda</taxon>
        <taxon>Insecta</taxon>
        <taxon>Pterygota</taxon>
        <taxon>Neoptera</taxon>
        <taxon>Endopterygota</taxon>
        <taxon>Diptera</taxon>
        <taxon>Nematocera</taxon>
        <taxon>Culicoidea</taxon>
        <taxon>Culicidae</taxon>
        <taxon>Anophelinae</taxon>
        <taxon>Anopheles</taxon>
    </lineage>
</organism>
<dbReference type="AlphaFoldDB" id="A0A182P458"/>